<evidence type="ECO:0000256" key="2">
    <source>
        <dbReference type="SAM" id="Phobius"/>
    </source>
</evidence>
<gene>
    <name evidence="4" type="ORF">GO986_12555</name>
</gene>
<feature type="transmembrane region" description="Helical" evidence="2">
    <location>
        <begin position="514"/>
        <end position="533"/>
    </location>
</feature>
<feature type="region of interest" description="Disordered" evidence="1">
    <location>
        <begin position="366"/>
        <end position="386"/>
    </location>
</feature>
<name>A0A7C9LMU0_9DEIO</name>
<dbReference type="EMBL" id="WQLB01000016">
    <property type="protein sequence ID" value="MVN87597.1"/>
    <property type="molecule type" value="Genomic_DNA"/>
</dbReference>
<dbReference type="AlphaFoldDB" id="A0A7C9LMU0"/>
<proteinExistence type="predicted"/>
<dbReference type="InterPro" id="IPR007685">
    <property type="entry name" value="RelA_SpoT"/>
</dbReference>
<evidence type="ECO:0000259" key="3">
    <source>
        <dbReference type="SMART" id="SM00954"/>
    </source>
</evidence>
<dbReference type="Gene3D" id="3.30.460.10">
    <property type="entry name" value="Beta Polymerase, domain 2"/>
    <property type="match status" value="1"/>
</dbReference>
<protein>
    <submittedName>
        <fullName evidence="4">DUF4157 domain-containing protein</fullName>
    </submittedName>
</protein>
<keyword evidence="2" id="KW-1133">Transmembrane helix</keyword>
<evidence type="ECO:0000313" key="4">
    <source>
        <dbReference type="EMBL" id="MVN87597.1"/>
    </source>
</evidence>
<dbReference type="GO" id="GO:0015969">
    <property type="term" value="P:guanosine tetraphosphate metabolic process"/>
    <property type="evidence" value="ECO:0007669"/>
    <property type="project" value="InterPro"/>
</dbReference>
<dbReference type="Pfam" id="PF04607">
    <property type="entry name" value="RelA_SpoT"/>
    <property type="match status" value="1"/>
</dbReference>
<organism evidence="4 5">
    <name type="scientific">Deinococcus arboris</name>
    <dbReference type="NCBI Taxonomy" id="2682977"/>
    <lineage>
        <taxon>Bacteria</taxon>
        <taxon>Thermotogati</taxon>
        <taxon>Deinococcota</taxon>
        <taxon>Deinococci</taxon>
        <taxon>Deinococcales</taxon>
        <taxon>Deinococcaceae</taxon>
        <taxon>Deinococcus</taxon>
    </lineage>
</organism>
<evidence type="ECO:0000313" key="5">
    <source>
        <dbReference type="Proteomes" id="UP000483286"/>
    </source>
</evidence>
<feature type="compositionally biased region" description="Basic residues" evidence="1">
    <location>
        <begin position="1"/>
        <end position="12"/>
    </location>
</feature>
<sequence length="859" mass="93876">MEYARKRTSSRKTQREGTPQHTTLPLDTALQRQAQLRADLTRFTLHSPALQRQQAAPALRALDLHRAEVSRLTGERQTLQRQLAESGPIHPDQVTALQYQTKPATPPPARPQTPADWVVVMQRHAEQVEGQRLDSRQFAQHTALQRQVAQQLTQGFKADRGLAQARYDTYGNHLATLQRHEVSASVAQVVLSQVPSGERPALQRAMDSAVQRQVEQQAHTDQTLRTATLQRQLADLDAEATQPVFQRIQNRRGAGNPLPEAIQRHLEQGLNHDLSRVRIHDDAEADGLAKGVNALAFTTGTDIFFRSGKFSPNTQSGLELLAHEVTHTVQQSQGRVGPGIDPDAGLESEAQQMGRRLSTQLLPRSASRALARPAQSRKVLTPGSIQRKTADPTANLIVTVKSIQRQITAGQIDAAVKSLQKLPQAQRDTVIGLLAAMRLPAWEHMRKALVKAKVSSPSIDFCLAGPTLYDPLKGQALATTSLETAGRYVNMPLATKLGKAIEYAPVGEAFRTQFLSMISVTAIATTAAIFVALQLTPAGWILDVGVVIIALATYGPASFAIGEHLGAFFRIADRATNDSDLKIAGNHFAQAAAILGTAGLAGLIGKAAGRAAGKGVVAQQQKGLGVPTAQQQTLPLWQTQYSAAMKQGLTQKQASLSATMKVQAPTAKPVQPSSAMNTVYEGSRAANKELIPLTDTLARRYGATFQTRDGLKDVTRSTEKVQADYKGSAAPLLDVAGSRLLFNKLDDVYQALAYIRSRYNVVQIKDRFVEPMATGYRDIVLNIRASNGYVVELRLELTKMSNFAATEHKIYQEVRSIRAKLSTENRPVTPAEEARLNELTQMAKDGYRNVWQQILKENK</sequence>
<feature type="region of interest" description="Disordered" evidence="1">
    <location>
        <begin position="1"/>
        <end position="26"/>
    </location>
</feature>
<dbReference type="SUPFAM" id="SSF81301">
    <property type="entry name" value="Nucleotidyltransferase"/>
    <property type="match status" value="1"/>
</dbReference>
<evidence type="ECO:0000256" key="1">
    <source>
        <dbReference type="SAM" id="MobiDB-lite"/>
    </source>
</evidence>
<reference evidence="4 5" key="1">
    <citation type="submission" date="2019-12" db="EMBL/GenBank/DDBJ databases">
        <title>Deinococcus sp. HMF7620 Genome sequencing and assembly.</title>
        <authorList>
            <person name="Kang H."/>
            <person name="Kim H."/>
            <person name="Joh K."/>
        </authorList>
    </citation>
    <scope>NUCLEOTIDE SEQUENCE [LARGE SCALE GENOMIC DNA]</scope>
    <source>
        <strain evidence="4 5">HMF7620</strain>
    </source>
</reference>
<accession>A0A7C9LMU0</accession>
<dbReference type="RefSeq" id="WP_157459652.1">
    <property type="nucleotide sequence ID" value="NZ_WQLB01000016.1"/>
</dbReference>
<keyword evidence="2" id="KW-0812">Transmembrane</keyword>
<dbReference type="Pfam" id="PF13699">
    <property type="entry name" value="eCIS_core"/>
    <property type="match status" value="1"/>
</dbReference>
<feature type="compositionally biased region" description="Polar residues" evidence="1">
    <location>
        <begin position="16"/>
        <end position="26"/>
    </location>
</feature>
<comment type="caution">
    <text evidence="4">The sequence shown here is derived from an EMBL/GenBank/DDBJ whole genome shotgun (WGS) entry which is preliminary data.</text>
</comment>
<feature type="compositionally biased region" description="Low complexity" evidence="1">
    <location>
        <begin position="366"/>
        <end position="377"/>
    </location>
</feature>
<keyword evidence="2" id="KW-0472">Membrane</keyword>
<dbReference type="SMART" id="SM00954">
    <property type="entry name" value="RelA_SpoT"/>
    <property type="match status" value="1"/>
</dbReference>
<dbReference type="InterPro" id="IPR025295">
    <property type="entry name" value="eCIS_core_dom"/>
</dbReference>
<feature type="transmembrane region" description="Helical" evidence="2">
    <location>
        <begin position="540"/>
        <end position="561"/>
    </location>
</feature>
<feature type="domain" description="RelA/SpoT" evidence="3">
    <location>
        <begin position="711"/>
        <end position="815"/>
    </location>
</feature>
<keyword evidence="5" id="KW-1185">Reference proteome</keyword>
<dbReference type="Proteomes" id="UP000483286">
    <property type="component" value="Unassembled WGS sequence"/>
</dbReference>
<dbReference type="InterPro" id="IPR043519">
    <property type="entry name" value="NT_sf"/>
</dbReference>